<gene>
    <name evidence="2" type="ORF">MELLADRAFT_78734</name>
</gene>
<dbReference type="Proteomes" id="UP000001072">
    <property type="component" value="Unassembled WGS sequence"/>
</dbReference>
<evidence type="ECO:0000313" key="3">
    <source>
        <dbReference type="Proteomes" id="UP000001072"/>
    </source>
</evidence>
<organism evidence="3">
    <name type="scientific">Melampsora larici-populina (strain 98AG31 / pathotype 3-4-7)</name>
    <name type="common">Poplar leaf rust fungus</name>
    <dbReference type="NCBI Taxonomy" id="747676"/>
    <lineage>
        <taxon>Eukaryota</taxon>
        <taxon>Fungi</taxon>
        <taxon>Dikarya</taxon>
        <taxon>Basidiomycota</taxon>
        <taxon>Pucciniomycotina</taxon>
        <taxon>Pucciniomycetes</taxon>
        <taxon>Pucciniales</taxon>
        <taxon>Melampsoraceae</taxon>
        <taxon>Melampsora</taxon>
    </lineage>
</organism>
<accession>F4RY23</accession>
<proteinExistence type="predicted"/>
<feature type="region of interest" description="Disordered" evidence="1">
    <location>
        <begin position="1"/>
        <end position="82"/>
    </location>
</feature>
<feature type="compositionally biased region" description="Basic residues" evidence="1">
    <location>
        <begin position="34"/>
        <end position="54"/>
    </location>
</feature>
<protein>
    <submittedName>
        <fullName evidence="2">Uncharacterized protein</fullName>
    </submittedName>
</protein>
<reference evidence="3" key="1">
    <citation type="journal article" date="2011" name="Proc. Natl. Acad. Sci. U.S.A.">
        <title>Obligate biotrophy features unraveled by the genomic analysis of rust fungi.</title>
        <authorList>
            <person name="Duplessis S."/>
            <person name="Cuomo C.A."/>
            <person name="Lin Y.-C."/>
            <person name="Aerts A."/>
            <person name="Tisserant E."/>
            <person name="Veneault-Fourrey C."/>
            <person name="Joly D.L."/>
            <person name="Hacquard S."/>
            <person name="Amselem J."/>
            <person name="Cantarel B.L."/>
            <person name="Chiu R."/>
            <person name="Coutinho P.M."/>
            <person name="Feau N."/>
            <person name="Field M."/>
            <person name="Frey P."/>
            <person name="Gelhaye E."/>
            <person name="Goldberg J."/>
            <person name="Grabherr M.G."/>
            <person name="Kodira C.D."/>
            <person name="Kohler A."/>
            <person name="Kuees U."/>
            <person name="Lindquist E.A."/>
            <person name="Lucas S.M."/>
            <person name="Mago R."/>
            <person name="Mauceli E."/>
            <person name="Morin E."/>
            <person name="Murat C."/>
            <person name="Pangilinan J.L."/>
            <person name="Park R."/>
            <person name="Pearson M."/>
            <person name="Quesneville H."/>
            <person name="Rouhier N."/>
            <person name="Sakthikumar S."/>
            <person name="Salamov A.A."/>
            <person name="Schmutz J."/>
            <person name="Selles B."/>
            <person name="Shapiro H."/>
            <person name="Tanguay P."/>
            <person name="Tuskan G.A."/>
            <person name="Henrissat B."/>
            <person name="Van de Peer Y."/>
            <person name="Rouze P."/>
            <person name="Ellis J.G."/>
            <person name="Dodds P.N."/>
            <person name="Schein J.E."/>
            <person name="Zhong S."/>
            <person name="Hamelin R.C."/>
            <person name="Grigoriev I.V."/>
            <person name="Szabo L.J."/>
            <person name="Martin F."/>
        </authorList>
    </citation>
    <scope>NUCLEOTIDE SEQUENCE [LARGE SCALE GENOMIC DNA]</scope>
    <source>
        <strain evidence="3">98AG31 / pathotype 3-4-7</strain>
    </source>
</reference>
<dbReference type="HOGENOM" id="CLU_026101_0_0_1"/>
<dbReference type="VEuPathDB" id="FungiDB:MELLADRAFT_78734"/>
<name>F4RY23_MELLP</name>
<feature type="compositionally biased region" description="Basic and acidic residues" evidence="1">
    <location>
        <begin position="507"/>
        <end position="518"/>
    </location>
</feature>
<keyword evidence="3" id="KW-1185">Reference proteome</keyword>
<sequence>MRPGLRSNEPPDGTEAESKFSYSSPDLEEEYHPPAKRRGQTAKRGQTRGAKRGGHAGSPVGREQRAQRDEQQVPSDDDHQLPDAKIEFELDSGENVILPNIYNFHELGVEWGRGRADEVLASLSLPKNNRPSSNGLFEAQALQSAYQLDKTMLCIVLKCSRHVLDEALLEGPLAREPNAYTNYQTYSVASTTTKIPPKGVSEGFPKRNVIVGNTWSTFQEEEKRIFSPDIFERLCVTTSEAYALTQTPRGIAPMTLEAPSEVTVQNKSDLKPLTDDELTRYVPIFKELVNLSKVSGDLREGRLWRHSGKSRSKTREQLMKLEITKVVRQLNVHFPLLVACWNPTTSTNQALFQDEHTSCKRWALMEKKVHLLERFSFEATKAPEHLRVKPGLPKTQSEAGARQALKRSELTKALNSLITPFLQGGVNILADAHPKVPNLKEGFAKKSFRGQVKLMFHRTPDSLVSDVMIAKGPSALSNDEVQIWLDDIHAKRYTIIQVKNDRKKGKNKAEDNLTKDEKELDDNDQA</sequence>
<evidence type="ECO:0000313" key="2">
    <source>
        <dbReference type="EMBL" id="EGG02717.1"/>
    </source>
</evidence>
<dbReference type="KEGG" id="mlr:MELLADRAFT_78734"/>
<dbReference type="AlphaFoldDB" id="F4RY23"/>
<dbReference type="GeneID" id="18933159"/>
<dbReference type="InParanoid" id="F4RY23"/>
<feature type="compositionally biased region" description="Basic and acidic residues" evidence="1">
    <location>
        <begin position="62"/>
        <end position="82"/>
    </location>
</feature>
<dbReference type="RefSeq" id="XP_007414119.1">
    <property type="nucleotide sequence ID" value="XM_007414057.1"/>
</dbReference>
<evidence type="ECO:0000256" key="1">
    <source>
        <dbReference type="SAM" id="MobiDB-lite"/>
    </source>
</evidence>
<dbReference type="EMBL" id="GL883129">
    <property type="protein sequence ID" value="EGG02717.1"/>
    <property type="molecule type" value="Genomic_DNA"/>
</dbReference>
<feature type="region of interest" description="Disordered" evidence="1">
    <location>
        <begin position="501"/>
        <end position="526"/>
    </location>
</feature>